<dbReference type="PANTHER" id="PTHR43304">
    <property type="entry name" value="PHYTOCHROME-LIKE PROTEIN CPH1"/>
    <property type="match status" value="1"/>
</dbReference>
<feature type="transmembrane region" description="Helical" evidence="7">
    <location>
        <begin position="21"/>
        <end position="42"/>
    </location>
</feature>
<dbReference type="SMART" id="SM00387">
    <property type="entry name" value="HATPase_c"/>
    <property type="match status" value="1"/>
</dbReference>
<comment type="catalytic activity">
    <reaction evidence="1">
        <text>ATP + protein L-histidine = ADP + protein N-phospho-L-histidine.</text>
        <dbReference type="EC" id="2.7.13.3"/>
    </reaction>
</comment>
<dbReference type="PROSITE" id="PS50112">
    <property type="entry name" value="PAS"/>
    <property type="match status" value="1"/>
</dbReference>
<dbReference type="Gene3D" id="3.30.565.10">
    <property type="entry name" value="Histidine kinase-like ATPase, C-terminal domain"/>
    <property type="match status" value="1"/>
</dbReference>
<evidence type="ECO:0000259" key="9">
    <source>
        <dbReference type="PROSITE" id="PS50112"/>
    </source>
</evidence>
<evidence type="ECO:0000256" key="3">
    <source>
        <dbReference type="ARBA" id="ARBA00022553"/>
    </source>
</evidence>
<dbReference type="EC" id="2.7.13.3" evidence="2"/>
<evidence type="ECO:0000256" key="2">
    <source>
        <dbReference type="ARBA" id="ARBA00012438"/>
    </source>
</evidence>
<comment type="caution">
    <text evidence="11">The sequence shown here is derived from an EMBL/GenBank/DDBJ whole genome shotgun (WGS) entry which is preliminary data.</text>
</comment>
<dbReference type="SUPFAM" id="SSF55785">
    <property type="entry name" value="PYP-like sensor domain (PAS domain)"/>
    <property type="match status" value="2"/>
</dbReference>
<keyword evidence="4" id="KW-0808">Transferase</keyword>
<dbReference type="Pfam" id="PF08447">
    <property type="entry name" value="PAS_3"/>
    <property type="match status" value="1"/>
</dbReference>
<dbReference type="InterPro" id="IPR001610">
    <property type="entry name" value="PAC"/>
</dbReference>
<dbReference type="Pfam" id="PF02518">
    <property type="entry name" value="HATPase_c"/>
    <property type="match status" value="1"/>
</dbReference>
<dbReference type="PANTHER" id="PTHR43304:SF1">
    <property type="entry name" value="PAC DOMAIN-CONTAINING PROTEIN"/>
    <property type="match status" value="1"/>
</dbReference>
<protein>
    <recommendedName>
        <fullName evidence="2">histidine kinase</fullName>
        <ecNumber evidence="2">2.7.13.3</ecNumber>
    </recommendedName>
</protein>
<feature type="domain" description="PAC" evidence="10">
    <location>
        <begin position="170"/>
        <end position="222"/>
    </location>
</feature>
<dbReference type="InterPro" id="IPR003661">
    <property type="entry name" value="HisK_dim/P_dom"/>
</dbReference>
<dbReference type="InterPro" id="IPR013655">
    <property type="entry name" value="PAS_fold_3"/>
</dbReference>
<keyword evidence="6" id="KW-0175">Coiled coil</keyword>
<dbReference type="SUPFAM" id="SSF47384">
    <property type="entry name" value="Homodimeric domain of signal transducing histidine kinase"/>
    <property type="match status" value="1"/>
</dbReference>
<feature type="domain" description="PAC" evidence="10">
    <location>
        <begin position="298"/>
        <end position="350"/>
    </location>
</feature>
<evidence type="ECO:0000256" key="5">
    <source>
        <dbReference type="ARBA" id="ARBA00022777"/>
    </source>
</evidence>
<evidence type="ECO:0000256" key="4">
    <source>
        <dbReference type="ARBA" id="ARBA00022679"/>
    </source>
</evidence>
<dbReference type="Gene3D" id="3.30.450.20">
    <property type="entry name" value="PAS domain"/>
    <property type="match status" value="2"/>
</dbReference>
<dbReference type="InterPro" id="IPR052162">
    <property type="entry name" value="Sensor_kinase/Photoreceptor"/>
</dbReference>
<dbReference type="InterPro" id="IPR000700">
    <property type="entry name" value="PAS-assoc_C"/>
</dbReference>
<accession>A0A511CFF7</accession>
<dbReference type="EMBL" id="BJVF01000004">
    <property type="protein sequence ID" value="GEL11380.1"/>
    <property type="molecule type" value="Genomic_DNA"/>
</dbReference>
<evidence type="ECO:0000313" key="12">
    <source>
        <dbReference type="Proteomes" id="UP000321579"/>
    </source>
</evidence>
<dbReference type="AlphaFoldDB" id="A0A511CFF7"/>
<dbReference type="PRINTS" id="PR00344">
    <property type="entry name" value="BCTRLSENSOR"/>
</dbReference>
<organism evidence="11 12">
    <name type="scientific">Flavobacterium glycines</name>
    <dbReference type="NCBI Taxonomy" id="551990"/>
    <lineage>
        <taxon>Bacteria</taxon>
        <taxon>Pseudomonadati</taxon>
        <taxon>Bacteroidota</taxon>
        <taxon>Flavobacteriia</taxon>
        <taxon>Flavobacteriales</taxon>
        <taxon>Flavobacteriaceae</taxon>
        <taxon>Flavobacterium</taxon>
    </lineage>
</organism>
<gene>
    <name evidence="11" type="ORF">FGL01_21190</name>
</gene>
<dbReference type="InterPro" id="IPR003594">
    <property type="entry name" value="HATPase_dom"/>
</dbReference>
<feature type="domain" description="Histidine kinase" evidence="8">
    <location>
        <begin position="368"/>
        <end position="581"/>
    </location>
</feature>
<keyword evidence="5 11" id="KW-0418">Kinase</keyword>
<dbReference type="InterPro" id="IPR035965">
    <property type="entry name" value="PAS-like_dom_sf"/>
</dbReference>
<proteinExistence type="predicted"/>
<keyword evidence="7" id="KW-1133">Transmembrane helix</keyword>
<dbReference type="NCBIfam" id="TIGR00229">
    <property type="entry name" value="sensory_box"/>
    <property type="match status" value="2"/>
</dbReference>
<feature type="coiled-coil region" evidence="6">
    <location>
        <begin position="334"/>
        <end position="365"/>
    </location>
</feature>
<keyword evidence="3" id="KW-0597">Phosphoprotein</keyword>
<evidence type="ECO:0000256" key="6">
    <source>
        <dbReference type="SAM" id="Coils"/>
    </source>
</evidence>
<feature type="domain" description="PAS" evidence="9">
    <location>
        <begin position="219"/>
        <end position="295"/>
    </location>
</feature>
<dbReference type="InterPro" id="IPR004358">
    <property type="entry name" value="Sig_transdc_His_kin-like_C"/>
</dbReference>
<evidence type="ECO:0000259" key="8">
    <source>
        <dbReference type="PROSITE" id="PS50109"/>
    </source>
</evidence>
<dbReference type="InterPro" id="IPR036890">
    <property type="entry name" value="HATPase_C_sf"/>
</dbReference>
<dbReference type="Proteomes" id="UP000321579">
    <property type="component" value="Unassembled WGS sequence"/>
</dbReference>
<feature type="transmembrane region" description="Helical" evidence="7">
    <location>
        <begin position="48"/>
        <end position="70"/>
    </location>
</feature>
<feature type="coiled-coil region" evidence="6">
    <location>
        <begin position="77"/>
        <end position="104"/>
    </location>
</feature>
<evidence type="ECO:0000259" key="10">
    <source>
        <dbReference type="PROSITE" id="PS50113"/>
    </source>
</evidence>
<keyword evidence="7" id="KW-0472">Membrane</keyword>
<sequence length="581" mass="67630">MLLTIINYIWLMKRKTNQITIIYLLIAVVLATFLYKFSSLYLNSENYLLFNLIKDFILILLTAFAIRFILINNEEKNKIIFERLENTNNEIKESNDKYDIVAKATSDTIWDWKIQEDKLNWSKGIKAVFGYEEDQVGDSSSWWFGNIHPEDSIKMSIKLYSFIEQKTEKWQDEYRFKCADDTYKYVLDRGFLLKDENGKAIRMIGALQDITKQKEEELRLKLLETVILQTKESIVITEANLNKNLLPKVIYVNPAFTSMTGYKPEEILNNSLSILRGPNTEIGVLKRIFQIIENKDEGLLEIKAYKKDKTEFWLRFTMIPIYNTENELSHWVSIQRDVTEEKNQEKEKEQLIKELTQNNKDLKQFSYITSHNLRAPMSNLTGLLNLIEDIPIEDPELKEIINGFNKSTHLLNETIEDLTKVMIIKDNTSIQKENISLKDIFENVFSQLTNQIELYKPILRLDLDSVSLLNTNKAYLESILLNLMTNSLKYSSKDRLLKITIIAQQTGNTIKLIFKDNGIGIDLTKNKDKVFGLYQRFHDYPDSKGLGLYLVKSQVEAMKGTIGIESQVNKGTTITLTFKNK</sequence>
<reference evidence="11 12" key="1">
    <citation type="submission" date="2019-07" db="EMBL/GenBank/DDBJ databases">
        <title>Whole genome shotgun sequence of Flavobacterium glycines NBRC 105008.</title>
        <authorList>
            <person name="Hosoyama A."/>
            <person name="Uohara A."/>
            <person name="Ohji S."/>
            <person name="Ichikawa N."/>
        </authorList>
    </citation>
    <scope>NUCLEOTIDE SEQUENCE [LARGE SCALE GENOMIC DNA]</scope>
    <source>
        <strain evidence="11 12">NBRC 105008</strain>
    </source>
</reference>
<dbReference type="CDD" id="cd00130">
    <property type="entry name" value="PAS"/>
    <property type="match status" value="2"/>
</dbReference>
<evidence type="ECO:0000313" key="11">
    <source>
        <dbReference type="EMBL" id="GEL11380.1"/>
    </source>
</evidence>
<dbReference type="InterPro" id="IPR005467">
    <property type="entry name" value="His_kinase_dom"/>
</dbReference>
<dbReference type="InterPro" id="IPR036097">
    <property type="entry name" value="HisK_dim/P_sf"/>
</dbReference>
<keyword evidence="7" id="KW-0812">Transmembrane</keyword>
<dbReference type="SUPFAM" id="SSF55874">
    <property type="entry name" value="ATPase domain of HSP90 chaperone/DNA topoisomerase II/histidine kinase"/>
    <property type="match status" value="1"/>
</dbReference>
<dbReference type="CDD" id="cd00082">
    <property type="entry name" value="HisKA"/>
    <property type="match status" value="1"/>
</dbReference>
<dbReference type="PROSITE" id="PS50109">
    <property type="entry name" value="HIS_KIN"/>
    <property type="match status" value="1"/>
</dbReference>
<dbReference type="PROSITE" id="PS50113">
    <property type="entry name" value="PAC"/>
    <property type="match status" value="2"/>
</dbReference>
<dbReference type="Pfam" id="PF13426">
    <property type="entry name" value="PAS_9"/>
    <property type="match status" value="1"/>
</dbReference>
<dbReference type="SMART" id="SM00091">
    <property type="entry name" value="PAS"/>
    <property type="match status" value="2"/>
</dbReference>
<evidence type="ECO:0000256" key="7">
    <source>
        <dbReference type="SAM" id="Phobius"/>
    </source>
</evidence>
<dbReference type="SMART" id="SM00086">
    <property type="entry name" value="PAC"/>
    <property type="match status" value="2"/>
</dbReference>
<dbReference type="GO" id="GO:0000155">
    <property type="term" value="F:phosphorelay sensor kinase activity"/>
    <property type="evidence" value="ECO:0007669"/>
    <property type="project" value="InterPro"/>
</dbReference>
<dbReference type="InterPro" id="IPR000014">
    <property type="entry name" value="PAS"/>
</dbReference>
<name>A0A511CFF7_9FLAO</name>
<dbReference type="Gene3D" id="1.10.287.130">
    <property type="match status" value="1"/>
</dbReference>
<evidence type="ECO:0000256" key="1">
    <source>
        <dbReference type="ARBA" id="ARBA00000085"/>
    </source>
</evidence>